<dbReference type="PANTHER" id="PTHR36919">
    <property type="entry name" value="BLR1215 PROTEIN"/>
    <property type="match status" value="1"/>
</dbReference>
<dbReference type="EMBL" id="JAUTAS010000001">
    <property type="protein sequence ID" value="MDQ1107912.1"/>
    <property type="molecule type" value="Genomic_DNA"/>
</dbReference>
<sequence>MRKTFKTLLLALPLVMAAMSASAADGAVGRWKTIDDKTGKVKSIVEITQATNGTLSGKVVEVLHSDKGPNPVCDDCSGANKGKPVKGMTILWNLTQEKGTTNKWSGGTVLDPANGKTYKSKLELQPGGKKLDMSGCVSFICRAQTWVRE</sequence>
<protein>
    <submittedName>
        <fullName evidence="3">Uncharacterized protein (DUF2147 family)</fullName>
    </submittedName>
</protein>
<feature type="domain" description="DUF2147" evidence="2">
    <location>
        <begin position="29"/>
        <end position="148"/>
    </location>
</feature>
<evidence type="ECO:0000256" key="1">
    <source>
        <dbReference type="SAM" id="SignalP"/>
    </source>
</evidence>
<gene>
    <name evidence="3" type="ORF">QE424_001071</name>
</gene>
<feature type="signal peptide" evidence="1">
    <location>
        <begin position="1"/>
        <end position="23"/>
    </location>
</feature>
<evidence type="ECO:0000259" key="2">
    <source>
        <dbReference type="Pfam" id="PF09917"/>
    </source>
</evidence>
<comment type="caution">
    <text evidence="3">The sequence shown here is derived from an EMBL/GenBank/DDBJ whole genome shotgun (WGS) entry which is preliminary data.</text>
</comment>
<dbReference type="InterPro" id="IPR019223">
    <property type="entry name" value="DUF2147"/>
</dbReference>
<reference evidence="3" key="1">
    <citation type="submission" date="2023-07" db="EMBL/GenBank/DDBJ databases">
        <title>Functional and genomic diversity of the sorghum phyllosphere microbiome.</title>
        <authorList>
            <person name="Shade A."/>
        </authorList>
    </citation>
    <scope>NUCLEOTIDE SEQUENCE</scope>
    <source>
        <strain evidence="3">SORGH_AS_0457</strain>
    </source>
</reference>
<feature type="chain" id="PRO_5042901651" evidence="1">
    <location>
        <begin position="24"/>
        <end position="149"/>
    </location>
</feature>
<dbReference type="AlphaFoldDB" id="A0AAP5E9A0"/>
<keyword evidence="1" id="KW-0732">Signal</keyword>
<accession>A0AAP5E9A0</accession>
<evidence type="ECO:0000313" key="3">
    <source>
        <dbReference type="EMBL" id="MDQ1107912.1"/>
    </source>
</evidence>
<dbReference type="PANTHER" id="PTHR36919:SF3">
    <property type="entry name" value="BLL5882 PROTEIN"/>
    <property type="match status" value="1"/>
</dbReference>
<name>A0AAP5E9A0_9GAMM</name>
<dbReference type="Pfam" id="PF09917">
    <property type="entry name" value="DUF2147"/>
    <property type="match status" value="1"/>
</dbReference>
<proteinExistence type="predicted"/>
<dbReference type="Proteomes" id="UP001226084">
    <property type="component" value="Unassembled WGS sequence"/>
</dbReference>
<evidence type="ECO:0000313" key="4">
    <source>
        <dbReference type="Proteomes" id="UP001226084"/>
    </source>
</evidence>
<dbReference type="RefSeq" id="WP_307106602.1">
    <property type="nucleotide sequence ID" value="NZ_JAUTAS010000001.1"/>
</dbReference>
<organism evidence="3 4">
    <name type="scientific">Stenotrophomonas rhizophila</name>
    <dbReference type="NCBI Taxonomy" id="216778"/>
    <lineage>
        <taxon>Bacteria</taxon>
        <taxon>Pseudomonadati</taxon>
        <taxon>Pseudomonadota</taxon>
        <taxon>Gammaproteobacteria</taxon>
        <taxon>Lysobacterales</taxon>
        <taxon>Lysobacteraceae</taxon>
        <taxon>Stenotrophomonas</taxon>
    </lineage>
</organism>
<dbReference type="Gene3D" id="2.40.128.520">
    <property type="match status" value="1"/>
</dbReference>